<gene>
    <name evidence="5" type="ORF">HPB48_006939</name>
</gene>
<reference evidence="5 6" key="1">
    <citation type="journal article" date="2020" name="Cell">
        <title>Large-Scale Comparative Analyses of Tick Genomes Elucidate Their Genetic Diversity and Vector Capacities.</title>
        <authorList>
            <consortium name="Tick Genome and Microbiome Consortium (TIGMIC)"/>
            <person name="Jia N."/>
            <person name="Wang J."/>
            <person name="Shi W."/>
            <person name="Du L."/>
            <person name="Sun Y."/>
            <person name="Zhan W."/>
            <person name="Jiang J.F."/>
            <person name="Wang Q."/>
            <person name="Zhang B."/>
            <person name="Ji P."/>
            <person name="Bell-Sakyi L."/>
            <person name="Cui X.M."/>
            <person name="Yuan T.T."/>
            <person name="Jiang B.G."/>
            <person name="Yang W.F."/>
            <person name="Lam T.T."/>
            <person name="Chang Q.C."/>
            <person name="Ding S.J."/>
            <person name="Wang X.J."/>
            <person name="Zhu J.G."/>
            <person name="Ruan X.D."/>
            <person name="Zhao L."/>
            <person name="Wei J.T."/>
            <person name="Ye R.Z."/>
            <person name="Que T.C."/>
            <person name="Du C.H."/>
            <person name="Zhou Y.H."/>
            <person name="Cheng J.X."/>
            <person name="Dai P.F."/>
            <person name="Guo W.B."/>
            <person name="Han X.H."/>
            <person name="Huang E.J."/>
            <person name="Li L.F."/>
            <person name="Wei W."/>
            <person name="Gao Y.C."/>
            <person name="Liu J.Z."/>
            <person name="Shao H.Z."/>
            <person name="Wang X."/>
            <person name="Wang C.C."/>
            <person name="Yang T.C."/>
            <person name="Huo Q.B."/>
            <person name="Li W."/>
            <person name="Chen H.Y."/>
            <person name="Chen S.E."/>
            <person name="Zhou L.G."/>
            <person name="Ni X.B."/>
            <person name="Tian J.H."/>
            <person name="Sheng Y."/>
            <person name="Liu T."/>
            <person name="Pan Y.S."/>
            <person name="Xia L.Y."/>
            <person name="Li J."/>
            <person name="Zhao F."/>
            <person name="Cao W.C."/>
        </authorList>
    </citation>
    <scope>NUCLEOTIDE SEQUENCE [LARGE SCALE GENOMIC DNA]</scope>
    <source>
        <strain evidence="5">HaeL-2018</strain>
    </source>
</reference>
<dbReference type="EMBL" id="JABSTR010000008">
    <property type="protein sequence ID" value="KAH9377256.1"/>
    <property type="molecule type" value="Genomic_DNA"/>
</dbReference>
<evidence type="ECO:0000256" key="2">
    <source>
        <dbReference type="ARBA" id="ARBA00022525"/>
    </source>
</evidence>
<dbReference type="InterPro" id="IPR052424">
    <property type="entry name" value="Kielin_Chordin-BMP_Reg"/>
</dbReference>
<dbReference type="OMA" id="TNCETCY"/>
<dbReference type="VEuPathDB" id="VectorBase:HLOH_055240"/>
<evidence type="ECO:0000256" key="4">
    <source>
        <dbReference type="SAM" id="MobiDB-lite"/>
    </source>
</evidence>
<dbReference type="OrthoDB" id="10072086at2759"/>
<evidence type="ECO:0000256" key="1">
    <source>
        <dbReference type="ARBA" id="ARBA00004613"/>
    </source>
</evidence>
<feature type="compositionally biased region" description="Low complexity" evidence="4">
    <location>
        <begin position="986"/>
        <end position="1010"/>
    </location>
</feature>
<evidence type="ECO:0008006" key="7">
    <source>
        <dbReference type="Google" id="ProtNLM"/>
    </source>
</evidence>
<dbReference type="AlphaFoldDB" id="A0A9J6GRB7"/>
<comment type="subcellular location">
    <subcellularLocation>
        <location evidence="1">Secreted</location>
    </subcellularLocation>
</comment>
<organism evidence="5 6">
    <name type="scientific">Haemaphysalis longicornis</name>
    <name type="common">Bush tick</name>
    <dbReference type="NCBI Taxonomy" id="44386"/>
    <lineage>
        <taxon>Eukaryota</taxon>
        <taxon>Metazoa</taxon>
        <taxon>Ecdysozoa</taxon>
        <taxon>Arthropoda</taxon>
        <taxon>Chelicerata</taxon>
        <taxon>Arachnida</taxon>
        <taxon>Acari</taxon>
        <taxon>Parasitiformes</taxon>
        <taxon>Ixodida</taxon>
        <taxon>Ixodoidea</taxon>
        <taxon>Ixodidae</taxon>
        <taxon>Haemaphysalinae</taxon>
        <taxon>Haemaphysalis</taxon>
    </lineage>
</organism>
<evidence type="ECO:0000313" key="6">
    <source>
        <dbReference type="Proteomes" id="UP000821853"/>
    </source>
</evidence>
<feature type="region of interest" description="Disordered" evidence="4">
    <location>
        <begin position="96"/>
        <end position="123"/>
    </location>
</feature>
<keyword evidence="3" id="KW-0732">Signal</keyword>
<dbReference type="GO" id="GO:0005576">
    <property type="term" value="C:extracellular region"/>
    <property type="evidence" value="ECO:0007669"/>
    <property type="project" value="UniProtKB-SubCell"/>
</dbReference>
<name>A0A9J6GRB7_HAELO</name>
<feature type="region of interest" description="Disordered" evidence="4">
    <location>
        <begin position="386"/>
        <end position="407"/>
    </location>
</feature>
<feature type="region of interest" description="Disordered" evidence="4">
    <location>
        <begin position="950"/>
        <end position="971"/>
    </location>
</feature>
<dbReference type="PANTHER" id="PTHR46698">
    <property type="entry name" value="CROSSVEINLESS 2"/>
    <property type="match status" value="1"/>
</dbReference>
<feature type="region of interest" description="Disordered" evidence="4">
    <location>
        <begin position="533"/>
        <end position="554"/>
    </location>
</feature>
<protein>
    <recommendedName>
        <fullName evidence="7">VWFC domain-containing protein</fullName>
    </recommendedName>
</protein>
<dbReference type="SUPFAM" id="SSF57603">
    <property type="entry name" value="FnI-like domain"/>
    <property type="match status" value="1"/>
</dbReference>
<feature type="region of interest" description="Disordered" evidence="4">
    <location>
        <begin position="983"/>
        <end position="1010"/>
    </location>
</feature>
<evidence type="ECO:0000313" key="5">
    <source>
        <dbReference type="EMBL" id="KAH9377256.1"/>
    </source>
</evidence>
<feature type="compositionally biased region" description="Polar residues" evidence="4">
    <location>
        <begin position="808"/>
        <end position="820"/>
    </location>
</feature>
<dbReference type="Proteomes" id="UP000821853">
    <property type="component" value="Unassembled WGS sequence"/>
</dbReference>
<feature type="region of interest" description="Disordered" evidence="4">
    <location>
        <begin position="429"/>
        <end position="457"/>
    </location>
</feature>
<sequence>MSGICSRVLNPNAGCWKKGKLYRVGEPIPGTTNCETCYCSPRGPLCNRIECPTVALECDPVIRHGHCCPTEYICNKTQLHRDNDYKVVGLDRDLYNPQALPDDYRDNQPLARKSDDKLDYNSVPQPAYRPPSALLLDAVPDLNKTAATHGEVTQLPSHTVTTAPVTRFVPTVTPKEEMPIGNTQRQALSTTTPPQPSPHSTIAAVIAGFKIEHVSNAATTTTETPTPSVAYIPKLTQTNAEEKLATEVGAEVNSTQLLSLSLQSGEAESLPNDTSKELQHDSAAVDRPVAPIPPLEAAANKGLPEEGLHFSDLVDRLFFTSTDDNKEAAKEGLQPGDLSPVYGQAHLFNATSLGSSVIEARYPVKQNDELQPVYGSAPAYHRPTAESSVGEVASLKPRYGKPPSFKEESSEELVSQMHMQVSTTAEVHYEPASSLDVEVPSANSSSGTSSTNSTQSAKPVTELFAKTNTTAHGQQPHISISPKDLTPIYYDVHKYTTPRTPTPTYTTADYNMYFSTTTRSEVMAHGETSEIAKDGPHAMTTDSSTAGKTTDHYSDYKTTAKPEYNIWELMFFNRSQPEPTKMENATEGVNEVTNATSDEKKPGEEVAITTSVIKVRVGNTLNVSMDSSNQSKYRNVEEDGIIVSVYPEHRMDGGVTDLQDMPLLGQAESRAISSGDPFKDIQHSGDKAKSPNKLTQVISDIIKAHKSEEPEVITAPNIDFSKPNVMTVKVSPSNSFKVFSTMLLDKANKSQIATTSTTEPPVDTAPWAPMGTDSSVAQHSTEQHGSHNLTGGSSASSSAESIESQASLTVQTQQLPSRGTTEAMGFPGEPMLHSTFKIVPFLAEDAIFKPATSTQSPLMNDTGAYPRIVNADPRDSMEGPEDVYLPPDSDETSPTPDNQVQRYNVNVWSTRTPTGLFNLAGGGRGLPRQPDIATRRKSVPIRWPTTASFSLKNSPTLKPHLLRRPPLPGPHNKFAPLYSTEETASYEDTTTPPTTAAPLPSTSQSPSGSQQLWNVLQVSGKSRGTWFDAL</sequence>
<keyword evidence="6" id="KW-1185">Reference proteome</keyword>
<dbReference type="PANTHER" id="PTHR46698:SF3">
    <property type="entry name" value="TENECTIN ISOFORM 1-RELATED"/>
    <property type="match status" value="1"/>
</dbReference>
<evidence type="ECO:0000256" key="3">
    <source>
        <dbReference type="ARBA" id="ARBA00022729"/>
    </source>
</evidence>
<feature type="compositionally biased region" description="Low complexity" evidence="4">
    <location>
        <begin position="793"/>
        <end position="807"/>
    </location>
</feature>
<feature type="compositionally biased region" description="Basic and acidic residues" evidence="4">
    <location>
        <begin position="102"/>
        <end position="119"/>
    </location>
</feature>
<proteinExistence type="predicted"/>
<feature type="region of interest" description="Disordered" evidence="4">
    <location>
        <begin position="853"/>
        <end position="899"/>
    </location>
</feature>
<keyword evidence="2" id="KW-0964">Secreted</keyword>
<feature type="compositionally biased region" description="Low complexity" evidence="4">
    <location>
        <begin position="441"/>
        <end position="457"/>
    </location>
</feature>
<feature type="region of interest" description="Disordered" evidence="4">
    <location>
        <begin position="751"/>
        <end position="828"/>
    </location>
</feature>
<comment type="caution">
    <text evidence="5">The sequence shown here is derived from an EMBL/GenBank/DDBJ whole genome shotgun (WGS) entry which is preliminary data.</text>
</comment>
<accession>A0A9J6GRB7</accession>